<sequence length="1125" mass="129484">MIMKYALVRFTDGIYHIARSDEIKNMKKGIHEASVFWKKHRCFYLATILKECCNKANLVKLKKDYESGEMRNEEILQIQERTLIVDLSGSSLDCESANHCESVKDFTLDDRYVDEFGDISSSMESQVPEMASQRQTVDDEAYDAIKSQSKEYAVLKTIEQQTVDDLTLDDRINITEFTEFGDMENHAPEMASRRQTVDDETYDAIKSQSKEYAVLKTIEQQTVDDLTLDDRINITEFTEFGDMENHAPEMASRRQTVDDEAYDAIKSQNEDYAVPKTIEHSSIDAENTANQMQTVDAPKVSGRNINILSLHVIPAPTEAIDKNKSKEKYPSKDQYCIFCKSKVKRFGRHIAGKHKGEEEVKEIFNYEKKSIERKRIIDKLRSKGNYEFNHKEHSTKIVARRSINKASPREYTDCPSCLVRVSKVSLRRHYRKCNANTQDNTRDTYVKSKRVTLSLHPLAHSILKDHIFPVFRNDANIRVIRNDYLAILYGNKLVAKYRSPHHYKMIRANMRYIGRFLLEMKRRSNKIADFASCFIPCHYDDVVESIKVVAGFDDRIGAFNAPNTASTLGTLLKFCAAILESDYIKKQNEHKRREVENFLKLLRTEFPTDINKTATENQATIRRRKKIILPSSSDIKKFIEYLRAMRTSLSNEIMQEFSYTAWKSLAGYTLVGIMVYNGRRPGEIERLTISDYKESSLSVSQNPELLESRPSHQNSDSSYTRCVLRGKLCRNVTIVLHEDEVKCINLILNNRIIAGVDDENTFVFGLPGPRPHKFLSASLLLKKFAAEANLNNPERFFATNIRKNLATKSSKLDLQPEDREHIMNFMGHSEKIHKGIYRQPDYDKDIFIMPKVLDFVSGNTGNNGSSSEKNPRTIPPNNSDITYSSSLSGSHVESDFDKPNSPCNSKSHVESNFDKPNSTCHSKSHVRRSPLSVMQEKSWDSPDTGSEYNPNDDTSDSSNAVEEVEDRKGKIIGKGKRKKLIDMYLGYVPRKSWTTEERHAARKYFQSEFSKCMSPTSSRCFSAVKDVEELKNRTPRQLKAWIHNEINKSKKKAQTANMKGRRSWSTPEKTICRVEFGREVKNGEYPDRQKIKRVLNKYEELRGRTPAMLMSHLQHAIKKSRESKE</sequence>
<evidence type="ECO:0000313" key="2">
    <source>
        <dbReference type="EMBL" id="CAH1173849.1"/>
    </source>
</evidence>
<feature type="compositionally biased region" description="Polar residues" evidence="1">
    <location>
        <begin position="941"/>
        <end position="960"/>
    </location>
</feature>
<organism evidence="2 3">
    <name type="scientific">Phaedon cochleariae</name>
    <name type="common">Mustard beetle</name>
    <dbReference type="NCBI Taxonomy" id="80249"/>
    <lineage>
        <taxon>Eukaryota</taxon>
        <taxon>Metazoa</taxon>
        <taxon>Ecdysozoa</taxon>
        <taxon>Arthropoda</taxon>
        <taxon>Hexapoda</taxon>
        <taxon>Insecta</taxon>
        <taxon>Pterygota</taxon>
        <taxon>Neoptera</taxon>
        <taxon>Endopterygota</taxon>
        <taxon>Coleoptera</taxon>
        <taxon>Polyphaga</taxon>
        <taxon>Cucujiformia</taxon>
        <taxon>Chrysomeloidea</taxon>
        <taxon>Chrysomelidae</taxon>
        <taxon>Chrysomelinae</taxon>
        <taxon>Chrysomelini</taxon>
        <taxon>Phaedon</taxon>
    </lineage>
</organism>
<dbReference type="AlphaFoldDB" id="A0A9P0GWS1"/>
<dbReference type="PANTHER" id="PTHR33480:SF1">
    <property type="entry name" value="TYR RECOMBINASE DOMAIN-CONTAINING PROTEIN"/>
    <property type="match status" value="1"/>
</dbReference>
<dbReference type="GO" id="GO:0003677">
    <property type="term" value="F:DNA binding"/>
    <property type="evidence" value="ECO:0007669"/>
    <property type="project" value="InterPro"/>
</dbReference>
<proteinExistence type="predicted"/>
<accession>A0A9P0GWS1</accession>
<feature type="region of interest" description="Disordered" evidence="1">
    <location>
        <begin position="859"/>
        <end position="970"/>
    </location>
</feature>
<reference evidence="2" key="2">
    <citation type="submission" date="2022-10" db="EMBL/GenBank/DDBJ databases">
        <authorList>
            <consortium name="ENA_rothamsted_submissions"/>
            <consortium name="culmorum"/>
            <person name="King R."/>
        </authorList>
    </citation>
    <scope>NUCLEOTIDE SEQUENCE</scope>
</reference>
<dbReference type="EMBL" id="OU896712">
    <property type="protein sequence ID" value="CAH1173849.1"/>
    <property type="molecule type" value="Genomic_DNA"/>
</dbReference>
<dbReference type="SUPFAM" id="SSF56349">
    <property type="entry name" value="DNA breaking-rejoining enzymes"/>
    <property type="match status" value="1"/>
</dbReference>
<name>A0A9P0GWS1_PHACE</name>
<reference evidence="2" key="1">
    <citation type="submission" date="2022-01" db="EMBL/GenBank/DDBJ databases">
        <authorList>
            <person name="King R."/>
        </authorList>
    </citation>
    <scope>NUCLEOTIDE SEQUENCE</scope>
</reference>
<dbReference type="OrthoDB" id="5376140at2759"/>
<gene>
    <name evidence="2" type="ORF">PHAECO_LOCUS9787</name>
</gene>
<evidence type="ECO:0000256" key="1">
    <source>
        <dbReference type="SAM" id="MobiDB-lite"/>
    </source>
</evidence>
<feature type="compositionally biased region" description="Polar residues" evidence="1">
    <location>
        <begin position="875"/>
        <end position="891"/>
    </location>
</feature>
<keyword evidence="3" id="KW-1185">Reference proteome</keyword>
<evidence type="ECO:0000313" key="3">
    <source>
        <dbReference type="Proteomes" id="UP001153737"/>
    </source>
</evidence>
<dbReference type="Proteomes" id="UP001153737">
    <property type="component" value="Chromosome 6"/>
</dbReference>
<protein>
    <submittedName>
        <fullName evidence="2">Uncharacterized protein</fullName>
    </submittedName>
</protein>
<dbReference type="InterPro" id="IPR011010">
    <property type="entry name" value="DNA_brk_join_enz"/>
</dbReference>
<dbReference type="PANTHER" id="PTHR33480">
    <property type="entry name" value="SET DOMAIN-CONTAINING PROTEIN-RELATED"/>
    <property type="match status" value="1"/>
</dbReference>